<dbReference type="EMBL" id="UINC01114448">
    <property type="protein sequence ID" value="SVC84758.1"/>
    <property type="molecule type" value="Genomic_DNA"/>
</dbReference>
<proteinExistence type="predicted"/>
<dbReference type="AlphaFoldDB" id="A0A382QIG7"/>
<evidence type="ECO:0000313" key="1">
    <source>
        <dbReference type="EMBL" id="SVC84758.1"/>
    </source>
</evidence>
<sequence length="70" mass="7736">MVISLRRFLSFVAVISFCTNVLAVFAKEVKFDFQFGGKGNDGGKFSDKTLFSFDQEGAIYIADNGKGTRK</sequence>
<protein>
    <recommendedName>
        <fullName evidence="2">6-bladed beta-propeller</fullName>
    </recommendedName>
</protein>
<organism evidence="1">
    <name type="scientific">marine metagenome</name>
    <dbReference type="NCBI Taxonomy" id="408172"/>
    <lineage>
        <taxon>unclassified sequences</taxon>
        <taxon>metagenomes</taxon>
        <taxon>ecological metagenomes</taxon>
    </lineage>
</organism>
<name>A0A382QIG7_9ZZZZ</name>
<evidence type="ECO:0008006" key="2">
    <source>
        <dbReference type="Google" id="ProtNLM"/>
    </source>
</evidence>
<gene>
    <name evidence="1" type="ORF">METZ01_LOCUS337612</name>
</gene>
<reference evidence="1" key="1">
    <citation type="submission" date="2018-05" db="EMBL/GenBank/DDBJ databases">
        <authorList>
            <person name="Lanie J.A."/>
            <person name="Ng W.-L."/>
            <person name="Kazmierczak K.M."/>
            <person name="Andrzejewski T.M."/>
            <person name="Davidsen T.M."/>
            <person name="Wayne K.J."/>
            <person name="Tettelin H."/>
            <person name="Glass J.I."/>
            <person name="Rusch D."/>
            <person name="Podicherti R."/>
            <person name="Tsui H.-C.T."/>
            <person name="Winkler M.E."/>
        </authorList>
    </citation>
    <scope>NUCLEOTIDE SEQUENCE</scope>
</reference>
<feature type="non-terminal residue" evidence="1">
    <location>
        <position position="70"/>
    </location>
</feature>
<accession>A0A382QIG7</accession>